<evidence type="ECO:0000313" key="2">
    <source>
        <dbReference type="Proteomes" id="UP000594454"/>
    </source>
</evidence>
<reference evidence="1 2" key="1">
    <citation type="submission" date="2020-11" db="EMBL/GenBank/DDBJ databases">
        <authorList>
            <person name="Wallbank WR R."/>
            <person name="Pardo Diaz C."/>
            <person name="Kozak K."/>
            <person name="Martin S."/>
            <person name="Jiggins C."/>
            <person name="Moest M."/>
            <person name="Warren A I."/>
            <person name="Generalovic N T."/>
            <person name="Byers J.R.P. K."/>
            <person name="Montejo-Kovacevich G."/>
            <person name="Yen C E."/>
        </authorList>
    </citation>
    <scope>NUCLEOTIDE SEQUENCE [LARGE SCALE GENOMIC DNA]</scope>
</reference>
<dbReference type="Proteomes" id="UP000594454">
    <property type="component" value="Chromosome 3"/>
</dbReference>
<dbReference type="OrthoDB" id="8058178at2759"/>
<gene>
    <name evidence="1" type="ORF">HERILL_LOCUS8214</name>
</gene>
<organism evidence="1 2">
    <name type="scientific">Hermetia illucens</name>
    <name type="common">Black soldier fly</name>
    <dbReference type="NCBI Taxonomy" id="343691"/>
    <lineage>
        <taxon>Eukaryota</taxon>
        <taxon>Metazoa</taxon>
        <taxon>Ecdysozoa</taxon>
        <taxon>Arthropoda</taxon>
        <taxon>Hexapoda</taxon>
        <taxon>Insecta</taxon>
        <taxon>Pterygota</taxon>
        <taxon>Neoptera</taxon>
        <taxon>Endopterygota</taxon>
        <taxon>Diptera</taxon>
        <taxon>Brachycera</taxon>
        <taxon>Stratiomyomorpha</taxon>
        <taxon>Stratiomyidae</taxon>
        <taxon>Hermetiinae</taxon>
        <taxon>Hermetia</taxon>
    </lineage>
</organism>
<dbReference type="InParanoid" id="A0A7R8YV31"/>
<keyword evidence="2" id="KW-1185">Reference proteome</keyword>
<dbReference type="AlphaFoldDB" id="A0A7R8YV31"/>
<protein>
    <submittedName>
        <fullName evidence="1">Uncharacterized protein</fullName>
    </submittedName>
</protein>
<sequence>MANNGVNVQLNLEFDDLLKEARRLPTYTGDDETTSLNTWLDEANTLLSLTPPGDQKSYIFRLILHKLQNTIQEIPQPTWENVKQQLISTFGISETHSIVHK</sequence>
<proteinExistence type="predicted"/>
<name>A0A7R8YV31_HERIL</name>
<evidence type="ECO:0000313" key="1">
    <source>
        <dbReference type="EMBL" id="CAD7085366.1"/>
    </source>
</evidence>
<accession>A0A7R8YV31</accession>
<dbReference type="EMBL" id="LR899011">
    <property type="protein sequence ID" value="CAD7085366.1"/>
    <property type="molecule type" value="Genomic_DNA"/>
</dbReference>